<reference evidence="2" key="1">
    <citation type="submission" date="2009-10" db="EMBL/GenBank/DDBJ databases">
        <title>The complete chromosome of Gordonia bronchialis DSM 43247.</title>
        <authorList>
            <consortium name="US DOE Joint Genome Institute (JGI-PGF)"/>
            <person name="Lucas S."/>
            <person name="Copeland A."/>
            <person name="Lapidus A."/>
            <person name="Glavina del Rio T."/>
            <person name="Dalin E."/>
            <person name="Tice H."/>
            <person name="Bruce D."/>
            <person name="Goodwin L."/>
            <person name="Pitluck S."/>
            <person name="Kyrpides N."/>
            <person name="Mavromatis K."/>
            <person name="Ivanova N."/>
            <person name="Ovchinnikova G."/>
            <person name="Saunders E."/>
            <person name="Brettin T."/>
            <person name="Detter J.C."/>
            <person name="Han C."/>
            <person name="Larimer F."/>
            <person name="Land M."/>
            <person name="Hauser L."/>
            <person name="Markowitz V."/>
            <person name="Cheng J.-F."/>
            <person name="Hugenholtz P."/>
            <person name="Woyke T."/>
            <person name="Wu D."/>
            <person name="Jando M."/>
            <person name="Schneider S."/>
            <person name="Goeker M."/>
            <person name="Klenk H.-P."/>
            <person name="Eisen J.A."/>
        </authorList>
    </citation>
    <scope>NUCLEOTIDE SEQUENCE [LARGE SCALE GENOMIC DNA]</scope>
    <source>
        <strain evidence="2">ATCC 25592 / DSM 43247 / BCRC 13721 / JCM 3198 / KCTC 3076 / NBRC 16047 / NCTC 10667</strain>
    </source>
</reference>
<dbReference type="InterPro" id="IPR016155">
    <property type="entry name" value="Mopterin_synth/thiamin_S_b"/>
</dbReference>
<dbReference type="Pfam" id="PF02597">
    <property type="entry name" value="ThiS"/>
    <property type="match status" value="1"/>
</dbReference>
<proteinExistence type="predicted"/>
<evidence type="ECO:0000313" key="2">
    <source>
        <dbReference type="Proteomes" id="UP000001219"/>
    </source>
</evidence>
<evidence type="ECO:0000313" key="1">
    <source>
        <dbReference type="EMBL" id="ACY23529.1"/>
    </source>
</evidence>
<dbReference type="HOGENOM" id="CLU_174611_2_2_11"/>
<dbReference type="InterPro" id="IPR010035">
    <property type="entry name" value="Thi_S"/>
</dbReference>
<sequence>MTITLNGEPTALSPAESVAGLLRRLGLPDRGVAVAVDGAVVPKGAWAQPIPDGASVEVVTAVQGG</sequence>
<dbReference type="SUPFAM" id="SSF54285">
    <property type="entry name" value="MoaD/ThiS"/>
    <property type="match status" value="1"/>
</dbReference>
<dbReference type="Proteomes" id="UP000001219">
    <property type="component" value="Chromosome"/>
</dbReference>
<dbReference type="CDD" id="cd00565">
    <property type="entry name" value="Ubl_ThiS"/>
    <property type="match status" value="1"/>
</dbReference>
<dbReference type="PANTHER" id="PTHR34472">
    <property type="entry name" value="SULFUR CARRIER PROTEIN THIS"/>
    <property type="match status" value="1"/>
</dbReference>
<dbReference type="STRING" id="526226.Gbro_4389"/>
<accession>D0L643</accession>
<dbReference type="KEGG" id="gbr:Gbro_4389"/>
<reference evidence="1 2" key="2">
    <citation type="journal article" date="2010" name="Stand. Genomic Sci.">
        <title>Complete genome sequence of Gordonia bronchialis type strain (3410).</title>
        <authorList>
            <person name="Ivanova N."/>
            <person name="Sikorski J."/>
            <person name="Jando M."/>
            <person name="Lapidus A."/>
            <person name="Nolan M."/>
            <person name="Lucas S."/>
            <person name="Del Rio T.G."/>
            <person name="Tice H."/>
            <person name="Copeland A."/>
            <person name="Cheng J.F."/>
            <person name="Chen F."/>
            <person name="Bruce D."/>
            <person name="Goodwin L."/>
            <person name="Pitluck S."/>
            <person name="Mavromatis K."/>
            <person name="Ovchinnikova G."/>
            <person name="Pati A."/>
            <person name="Chen A."/>
            <person name="Palaniappan K."/>
            <person name="Land M."/>
            <person name="Hauser L."/>
            <person name="Chang Y.J."/>
            <person name="Jeffries C.D."/>
            <person name="Chain P."/>
            <person name="Saunders E."/>
            <person name="Han C."/>
            <person name="Detter J.C."/>
            <person name="Brettin T."/>
            <person name="Rohde M."/>
            <person name="Goker M."/>
            <person name="Bristow J."/>
            <person name="Eisen J.A."/>
            <person name="Markowitz V."/>
            <person name="Hugenholtz P."/>
            <person name="Klenk H.P."/>
            <person name="Kyrpides N.C."/>
        </authorList>
    </citation>
    <scope>NUCLEOTIDE SEQUENCE [LARGE SCALE GENOMIC DNA]</scope>
    <source>
        <strain evidence="2">ATCC 25592 / DSM 43247 / BCRC 13721 / JCM 3198 / KCTC 3076 / NBRC 16047 / NCTC 10667</strain>
    </source>
</reference>
<dbReference type="Gene3D" id="3.10.20.30">
    <property type="match status" value="1"/>
</dbReference>
<dbReference type="InterPro" id="IPR003749">
    <property type="entry name" value="ThiS/MoaD-like"/>
</dbReference>
<organism evidence="1 2">
    <name type="scientific">Gordonia bronchialis (strain ATCC 25592 / DSM 43247 / BCRC 13721 / JCM 3198 / KCTC 3076 / NBRC 16047 / NCTC 10667)</name>
    <name type="common">Rhodococcus bronchialis</name>
    <dbReference type="NCBI Taxonomy" id="526226"/>
    <lineage>
        <taxon>Bacteria</taxon>
        <taxon>Bacillati</taxon>
        <taxon>Actinomycetota</taxon>
        <taxon>Actinomycetes</taxon>
        <taxon>Mycobacteriales</taxon>
        <taxon>Gordoniaceae</taxon>
        <taxon>Gordonia</taxon>
    </lineage>
</organism>
<dbReference type="InterPro" id="IPR012675">
    <property type="entry name" value="Beta-grasp_dom_sf"/>
</dbReference>
<keyword evidence="2" id="KW-1185">Reference proteome</keyword>
<protein>
    <submittedName>
        <fullName evidence="1">Thiamine biosynthesis protein ThiS</fullName>
    </submittedName>
</protein>
<dbReference type="PANTHER" id="PTHR34472:SF1">
    <property type="entry name" value="SULFUR CARRIER PROTEIN THIS"/>
    <property type="match status" value="1"/>
</dbReference>
<dbReference type="AlphaFoldDB" id="D0L643"/>
<dbReference type="NCBIfam" id="TIGR01683">
    <property type="entry name" value="thiS"/>
    <property type="match status" value="1"/>
</dbReference>
<dbReference type="eggNOG" id="COG2104">
    <property type="taxonomic scope" value="Bacteria"/>
</dbReference>
<gene>
    <name evidence="1" type="ordered locus">Gbro_4389</name>
</gene>
<name>D0L643_GORB4</name>
<dbReference type="EMBL" id="CP001802">
    <property type="protein sequence ID" value="ACY23529.1"/>
    <property type="molecule type" value="Genomic_DNA"/>
</dbReference>
<dbReference type="RefSeq" id="WP_012836018.1">
    <property type="nucleotide sequence ID" value="NC_013441.1"/>
</dbReference>